<sequence>MNTPFCQSCGMPLKSKEDCGTSHDGSTSEEYCCYCFQNGAFTSDCTMEEMIEHCAGFVEEFNKENGSSFTREEAVAQMSRFFPTLKRWKKQ</sequence>
<dbReference type="OrthoDB" id="9801008at2"/>
<proteinExistence type="predicted"/>
<dbReference type="RefSeq" id="WP_102711555.1">
    <property type="nucleotide sequence ID" value="NZ_PJKA01000002.1"/>
</dbReference>
<dbReference type="EMBL" id="PJKA01000002">
    <property type="protein sequence ID" value="PNC20353.1"/>
    <property type="molecule type" value="Genomic_DNA"/>
</dbReference>
<organism evidence="2 3">
    <name type="scientific">Akkermansia muciniphila</name>
    <dbReference type="NCBI Taxonomy" id="239935"/>
    <lineage>
        <taxon>Bacteria</taxon>
        <taxon>Pseudomonadati</taxon>
        <taxon>Verrucomicrobiota</taxon>
        <taxon>Verrucomicrobiia</taxon>
        <taxon>Verrucomicrobiales</taxon>
        <taxon>Akkermansiaceae</taxon>
        <taxon>Akkermansia</taxon>
    </lineage>
</organism>
<feature type="domain" description="Putative zinc ribbon" evidence="1">
    <location>
        <begin position="5"/>
        <end position="89"/>
    </location>
</feature>
<dbReference type="Pfam" id="PF12674">
    <property type="entry name" value="Zn_ribbon_2"/>
    <property type="match status" value="1"/>
</dbReference>
<comment type="caution">
    <text evidence="2">The sequence shown here is derived from an EMBL/GenBank/DDBJ whole genome shotgun (WGS) entry which is preliminary data.</text>
</comment>
<gene>
    <name evidence="2" type="ORF">CXU22_00805</name>
</gene>
<reference evidence="2 3" key="1">
    <citation type="journal article" date="2017" name="BMC Genomics">
        <title>Genome sequencing of 39 Akkermansia muciniphila isolates reveals its population structure, genomic and functional diverisity, and global distribution in mammalian gut microbiotas.</title>
        <authorList>
            <person name="Guo X."/>
            <person name="Li S."/>
            <person name="Zhang J."/>
            <person name="Wu F."/>
            <person name="Li X."/>
            <person name="Wu D."/>
            <person name="Zhang M."/>
            <person name="Ou Z."/>
            <person name="Jie Z."/>
            <person name="Yan Q."/>
            <person name="Li P."/>
            <person name="Yi J."/>
            <person name="Peng Y."/>
        </authorList>
    </citation>
    <scope>NUCLEOTIDE SEQUENCE [LARGE SCALE GENOMIC DNA]</scope>
    <source>
        <strain evidence="2 3">GP24</strain>
    </source>
</reference>
<evidence type="ECO:0000259" key="1">
    <source>
        <dbReference type="Pfam" id="PF12674"/>
    </source>
</evidence>
<protein>
    <submittedName>
        <fullName evidence="2">Transcriptional regulator</fullName>
    </submittedName>
</protein>
<accession>A0A2N8HH41</accession>
<evidence type="ECO:0000313" key="3">
    <source>
        <dbReference type="Proteomes" id="UP000236000"/>
    </source>
</evidence>
<name>A0A2N8HH41_9BACT</name>
<dbReference type="AlphaFoldDB" id="A0A2N8HH41"/>
<dbReference type="Proteomes" id="UP000236000">
    <property type="component" value="Unassembled WGS sequence"/>
</dbReference>
<evidence type="ECO:0000313" key="2">
    <source>
        <dbReference type="EMBL" id="PNC20353.1"/>
    </source>
</evidence>
<dbReference type="InterPro" id="IPR025868">
    <property type="entry name" value="Zn_ribbon_dom_put"/>
</dbReference>